<reference evidence="3" key="1">
    <citation type="submission" date="2019-08" db="EMBL/GenBank/DDBJ databases">
        <title>The genome of the North American firefly Photinus pyralis.</title>
        <authorList>
            <consortium name="Photinus pyralis genome working group"/>
            <person name="Fallon T.R."/>
            <person name="Sander Lower S.E."/>
            <person name="Weng J.-K."/>
        </authorList>
    </citation>
    <scope>NUCLEOTIDE SEQUENCE</scope>
    <source>
        <strain evidence="3">TRF0915ILg1</strain>
        <tissue evidence="3">Whole body</tissue>
    </source>
</reference>
<dbReference type="Proteomes" id="UP000801492">
    <property type="component" value="Unassembled WGS sequence"/>
</dbReference>
<dbReference type="OrthoDB" id="6612236at2759"/>
<protein>
    <submittedName>
        <fullName evidence="3">Uncharacterized protein</fullName>
    </submittedName>
</protein>
<feature type="chain" id="PRO_5035463625" evidence="2">
    <location>
        <begin position="17"/>
        <end position="129"/>
    </location>
</feature>
<name>A0A8K0GMH7_IGNLU</name>
<keyword evidence="2" id="KW-0732">Signal</keyword>
<dbReference type="AlphaFoldDB" id="A0A8K0GMH7"/>
<accession>A0A8K0GMH7</accession>
<evidence type="ECO:0000313" key="4">
    <source>
        <dbReference type="Proteomes" id="UP000801492"/>
    </source>
</evidence>
<feature type="signal peptide" evidence="2">
    <location>
        <begin position="1"/>
        <end position="16"/>
    </location>
</feature>
<dbReference type="EMBL" id="VTPC01000617">
    <property type="protein sequence ID" value="KAF2905026.1"/>
    <property type="molecule type" value="Genomic_DNA"/>
</dbReference>
<proteinExistence type="predicted"/>
<comment type="caution">
    <text evidence="3">The sequence shown here is derived from an EMBL/GenBank/DDBJ whole genome shotgun (WGS) entry which is preliminary data.</text>
</comment>
<evidence type="ECO:0000256" key="1">
    <source>
        <dbReference type="SAM" id="MobiDB-lite"/>
    </source>
</evidence>
<keyword evidence="4" id="KW-1185">Reference proteome</keyword>
<organism evidence="3 4">
    <name type="scientific">Ignelater luminosus</name>
    <name type="common">Cucubano</name>
    <name type="synonym">Pyrophorus luminosus</name>
    <dbReference type="NCBI Taxonomy" id="2038154"/>
    <lineage>
        <taxon>Eukaryota</taxon>
        <taxon>Metazoa</taxon>
        <taxon>Ecdysozoa</taxon>
        <taxon>Arthropoda</taxon>
        <taxon>Hexapoda</taxon>
        <taxon>Insecta</taxon>
        <taxon>Pterygota</taxon>
        <taxon>Neoptera</taxon>
        <taxon>Endopterygota</taxon>
        <taxon>Coleoptera</taxon>
        <taxon>Polyphaga</taxon>
        <taxon>Elateriformia</taxon>
        <taxon>Elateroidea</taxon>
        <taxon>Elateridae</taxon>
        <taxon>Agrypninae</taxon>
        <taxon>Pyrophorini</taxon>
        <taxon>Ignelater</taxon>
    </lineage>
</organism>
<feature type="region of interest" description="Disordered" evidence="1">
    <location>
        <begin position="40"/>
        <end position="60"/>
    </location>
</feature>
<evidence type="ECO:0000313" key="3">
    <source>
        <dbReference type="EMBL" id="KAF2905026.1"/>
    </source>
</evidence>
<sequence length="129" mass="14456">MKFAIVVLSVLATALAQRPRYASSSPVGHSEIAPRFKIESNDLPPVAPNPNDYNNVPPEGIPIDAHSDIELMNRLNALPKPNRPIWYLNPDQIEANRNTYRYPASDSGNSNDHYPDGYNYQPEIQVVML</sequence>
<evidence type="ECO:0000256" key="2">
    <source>
        <dbReference type="SAM" id="SignalP"/>
    </source>
</evidence>
<gene>
    <name evidence="3" type="ORF">ILUMI_01154</name>
</gene>